<keyword evidence="2" id="KW-0378">Hydrolase</keyword>
<proteinExistence type="predicted"/>
<dbReference type="Pfam" id="PF03571">
    <property type="entry name" value="Peptidase_M49"/>
    <property type="match status" value="2"/>
</dbReference>
<evidence type="ECO:0000256" key="2">
    <source>
        <dbReference type="ARBA" id="ARBA00022801"/>
    </source>
</evidence>
<dbReference type="Gene3D" id="3.30.540.30">
    <property type="match status" value="1"/>
</dbReference>
<keyword evidence="4" id="KW-1185">Reference proteome</keyword>
<dbReference type="AlphaFoldDB" id="R8BNP8"/>
<dbReference type="PANTHER" id="PTHR23422:SF11">
    <property type="entry name" value="DIPEPTIDYL PEPTIDASE 3"/>
    <property type="match status" value="1"/>
</dbReference>
<dbReference type="Proteomes" id="UP000014074">
    <property type="component" value="Unassembled WGS sequence"/>
</dbReference>
<dbReference type="GO" id="GO:0046872">
    <property type="term" value="F:metal ion binding"/>
    <property type="evidence" value="ECO:0007669"/>
    <property type="project" value="UniProtKB-KW"/>
</dbReference>
<dbReference type="HOGENOM" id="CLU_967042_0_0_1"/>
<keyword evidence="1" id="KW-0479">Metal-binding</keyword>
<gene>
    <name evidence="3" type="ORF">UCRPA7_3568</name>
</gene>
<accession>R8BNP8</accession>
<dbReference type="eggNOG" id="KOG3675">
    <property type="taxonomic scope" value="Eukaryota"/>
</dbReference>
<sequence>MAGISTAATKALEKVIKPLLSTTPNTLGLTSSAYYPGDVDITMDEIAAIARVMEHHDLEPENTRIHKTTDGNKSTAQLTALVDNSTKFIRLLPWAVDGVNDGKGPFEKDKFQAPDFYVVHALAFVCSTVWEASNVPNYNDIRETYGFKNIVYANRMSANADPDRPIHWVHPSEADGYRKINHVLRFITTSIHELYGHGTGKLLAETSPGVYNFDPEHPPINSLTGEPVKTWYRPNQTWTSVFGKLAGTVEECRAMLISYYLGDRKDMLLMYGYDEDSDIKTDDRKCFL</sequence>
<dbReference type="PANTHER" id="PTHR23422">
    <property type="entry name" value="DIPEPTIDYL PEPTIDASE III-RELATED"/>
    <property type="match status" value="1"/>
</dbReference>
<dbReference type="KEGG" id="tmn:UCRPA7_3568"/>
<dbReference type="GO" id="GO:0005737">
    <property type="term" value="C:cytoplasm"/>
    <property type="evidence" value="ECO:0007669"/>
    <property type="project" value="TreeGrafter"/>
</dbReference>
<dbReference type="InterPro" id="IPR039461">
    <property type="entry name" value="Peptidase_M49"/>
</dbReference>
<dbReference type="EMBL" id="KB933059">
    <property type="protein sequence ID" value="EOO00972.1"/>
    <property type="molecule type" value="Genomic_DNA"/>
</dbReference>
<reference evidence="4" key="1">
    <citation type="journal article" date="2013" name="Genome Announc.">
        <title>Draft genome sequence of the ascomycete Phaeoacremonium aleophilum strain UCR-PA7, a causal agent of the esca disease complex in grapevines.</title>
        <authorList>
            <person name="Blanco-Ulate B."/>
            <person name="Rolshausen P."/>
            <person name="Cantu D."/>
        </authorList>
    </citation>
    <scope>NUCLEOTIDE SEQUENCE [LARGE SCALE GENOMIC DNA]</scope>
    <source>
        <strain evidence="4">UCR-PA7</strain>
    </source>
</reference>
<dbReference type="RefSeq" id="XP_007914330.1">
    <property type="nucleotide sequence ID" value="XM_007916139.1"/>
</dbReference>
<evidence type="ECO:0000313" key="4">
    <source>
        <dbReference type="Proteomes" id="UP000014074"/>
    </source>
</evidence>
<dbReference type="OrthoDB" id="4694525at2759"/>
<evidence type="ECO:0000313" key="3">
    <source>
        <dbReference type="EMBL" id="EOO00972.1"/>
    </source>
</evidence>
<organism evidence="3 4">
    <name type="scientific">Phaeoacremonium minimum (strain UCR-PA7)</name>
    <name type="common">Esca disease fungus</name>
    <name type="synonym">Togninia minima</name>
    <dbReference type="NCBI Taxonomy" id="1286976"/>
    <lineage>
        <taxon>Eukaryota</taxon>
        <taxon>Fungi</taxon>
        <taxon>Dikarya</taxon>
        <taxon>Ascomycota</taxon>
        <taxon>Pezizomycotina</taxon>
        <taxon>Sordariomycetes</taxon>
        <taxon>Sordariomycetidae</taxon>
        <taxon>Togniniales</taxon>
        <taxon>Togniniaceae</taxon>
        <taxon>Phaeoacremonium</taxon>
    </lineage>
</organism>
<dbReference type="GO" id="GO:0008239">
    <property type="term" value="F:dipeptidyl-peptidase activity"/>
    <property type="evidence" value="ECO:0007669"/>
    <property type="project" value="TreeGrafter"/>
</dbReference>
<protein>
    <submittedName>
        <fullName evidence="3">Putative dipeptidyl peptidase iii protein</fullName>
    </submittedName>
</protein>
<evidence type="ECO:0000256" key="1">
    <source>
        <dbReference type="ARBA" id="ARBA00022723"/>
    </source>
</evidence>
<dbReference type="GeneID" id="19323927"/>
<name>R8BNP8_PHAM7</name>